<keyword evidence="11" id="KW-0472">Membrane</keyword>
<dbReference type="InterPro" id="IPR011006">
    <property type="entry name" value="CheY-like_superfamily"/>
</dbReference>
<keyword evidence="6" id="KW-0808">Transferase</keyword>
<feature type="coiled-coil region" evidence="13">
    <location>
        <begin position="3"/>
        <end position="73"/>
    </location>
</feature>
<dbReference type="SMART" id="SM00091">
    <property type="entry name" value="PAS"/>
    <property type="match status" value="1"/>
</dbReference>
<dbReference type="Gene3D" id="3.30.450.20">
    <property type="entry name" value="PAS domain"/>
    <property type="match status" value="1"/>
</dbReference>
<evidence type="ECO:0000259" key="15">
    <source>
        <dbReference type="PROSITE" id="PS50110"/>
    </source>
</evidence>
<dbReference type="InterPro" id="IPR003661">
    <property type="entry name" value="HisK_dim/P_dom"/>
</dbReference>
<protein>
    <recommendedName>
        <fullName evidence="3">histidine kinase</fullName>
        <ecNumber evidence="3">2.7.13.3</ecNumber>
    </recommendedName>
</protein>
<keyword evidence="9" id="KW-0067">ATP-binding</keyword>
<keyword evidence="4" id="KW-1003">Cell membrane</keyword>
<gene>
    <name evidence="17" type="ORF">I8751_12025</name>
</gene>
<dbReference type="EC" id="2.7.13.3" evidence="3"/>
<evidence type="ECO:0000313" key="17">
    <source>
        <dbReference type="EMBL" id="MBH8553081.1"/>
    </source>
</evidence>
<dbReference type="Proteomes" id="UP000599391">
    <property type="component" value="Unassembled WGS sequence"/>
</dbReference>
<feature type="modified residue" description="4-aspartylphosphate" evidence="12">
    <location>
        <position position="689"/>
    </location>
</feature>
<dbReference type="CDD" id="cd17580">
    <property type="entry name" value="REC_2_DhkD-like"/>
    <property type="match status" value="1"/>
</dbReference>
<dbReference type="InterPro" id="IPR036097">
    <property type="entry name" value="HisK_dim/P_sf"/>
</dbReference>
<keyword evidence="10" id="KW-0902">Two-component regulatory system</keyword>
<dbReference type="PRINTS" id="PR00344">
    <property type="entry name" value="BCTRLSENSOR"/>
</dbReference>
<reference evidence="17 18" key="1">
    <citation type="journal article" date="2021" name="Int. J. Syst. Evol. Microbiol.">
        <title>Amazonocrinis nigriterrae gen. nov., sp. nov., Atlanticothrix silvestris gen. nov., sp. nov. and Dendronalium phyllosphericum gen. nov., sp. nov., nostocacean cyanobacteria from Brazilian environments.</title>
        <authorList>
            <person name="Alvarenga D.O."/>
            <person name="Andreote A.P.D."/>
            <person name="Branco L.H.Z."/>
            <person name="Delbaje E."/>
            <person name="Cruz R.B."/>
            <person name="Varani A.M."/>
            <person name="Fiore M.F."/>
        </authorList>
    </citation>
    <scope>NUCLEOTIDE SEQUENCE [LARGE SCALE GENOMIC DNA]</scope>
    <source>
        <strain evidence="17 18">CENA357</strain>
    </source>
</reference>
<dbReference type="SMART" id="SM00065">
    <property type="entry name" value="GAF"/>
    <property type="match status" value="1"/>
</dbReference>
<dbReference type="GO" id="GO:0005524">
    <property type="term" value="F:ATP binding"/>
    <property type="evidence" value="ECO:0007669"/>
    <property type="project" value="UniProtKB-KW"/>
</dbReference>
<dbReference type="InterPro" id="IPR004358">
    <property type="entry name" value="Sig_transdc_His_kin-like_C"/>
</dbReference>
<comment type="subcellular location">
    <subcellularLocation>
        <location evidence="2">Cell membrane</location>
    </subcellularLocation>
</comment>
<dbReference type="Pfam" id="PF00072">
    <property type="entry name" value="Response_reg"/>
    <property type="match status" value="1"/>
</dbReference>
<dbReference type="SUPFAM" id="SSF55781">
    <property type="entry name" value="GAF domain-like"/>
    <property type="match status" value="1"/>
</dbReference>
<dbReference type="FunFam" id="3.30.565.10:FF:000023">
    <property type="entry name" value="PAS domain-containing sensor histidine kinase"/>
    <property type="match status" value="1"/>
</dbReference>
<dbReference type="FunFam" id="3.30.450.40:FF:000035">
    <property type="entry name" value="PAS sensor protein"/>
    <property type="match status" value="1"/>
</dbReference>
<keyword evidence="7" id="KW-0547">Nucleotide-binding</keyword>
<keyword evidence="13" id="KW-0175">Coiled coil</keyword>
<dbReference type="EMBL" id="JAECZB010000024">
    <property type="protein sequence ID" value="MBH8553081.1"/>
    <property type="molecule type" value="Genomic_DNA"/>
</dbReference>
<name>A0A8J7HD73_9CYAN</name>
<dbReference type="GO" id="GO:0000155">
    <property type="term" value="F:phosphorelay sensor kinase activity"/>
    <property type="evidence" value="ECO:0007669"/>
    <property type="project" value="InterPro"/>
</dbReference>
<dbReference type="Pfam" id="PF00989">
    <property type="entry name" value="PAS"/>
    <property type="match status" value="1"/>
</dbReference>
<accession>A0A8J7HD73</accession>
<dbReference type="PROSITE" id="PS50110">
    <property type="entry name" value="RESPONSE_REGULATORY"/>
    <property type="match status" value="1"/>
</dbReference>
<evidence type="ECO:0000256" key="1">
    <source>
        <dbReference type="ARBA" id="ARBA00000085"/>
    </source>
</evidence>
<dbReference type="SUPFAM" id="SSF52172">
    <property type="entry name" value="CheY-like"/>
    <property type="match status" value="1"/>
</dbReference>
<dbReference type="SUPFAM" id="SSF55785">
    <property type="entry name" value="PYP-like sensor domain (PAS domain)"/>
    <property type="match status" value="1"/>
</dbReference>
<evidence type="ECO:0000256" key="6">
    <source>
        <dbReference type="ARBA" id="ARBA00022679"/>
    </source>
</evidence>
<evidence type="ECO:0000256" key="10">
    <source>
        <dbReference type="ARBA" id="ARBA00023012"/>
    </source>
</evidence>
<comment type="caution">
    <text evidence="17">The sequence shown here is derived from an EMBL/GenBank/DDBJ whole genome shotgun (WGS) entry which is preliminary data.</text>
</comment>
<evidence type="ECO:0000313" key="18">
    <source>
        <dbReference type="Proteomes" id="UP000599391"/>
    </source>
</evidence>
<evidence type="ECO:0000256" key="5">
    <source>
        <dbReference type="ARBA" id="ARBA00022553"/>
    </source>
</evidence>
<evidence type="ECO:0000256" key="9">
    <source>
        <dbReference type="ARBA" id="ARBA00022840"/>
    </source>
</evidence>
<dbReference type="NCBIfam" id="TIGR00229">
    <property type="entry name" value="sensory_box"/>
    <property type="match status" value="1"/>
</dbReference>
<comment type="catalytic activity">
    <reaction evidence="1">
        <text>ATP + protein L-histidine = ADP + protein N-phospho-L-histidine.</text>
        <dbReference type="EC" id="2.7.13.3"/>
    </reaction>
</comment>
<dbReference type="InterPro" id="IPR029016">
    <property type="entry name" value="GAF-like_dom_sf"/>
</dbReference>
<dbReference type="InterPro" id="IPR035965">
    <property type="entry name" value="PAS-like_dom_sf"/>
</dbReference>
<evidence type="ECO:0000259" key="14">
    <source>
        <dbReference type="PROSITE" id="PS50109"/>
    </source>
</evidence>
<feature type="domain" description="PAC" evidence="16">
    <location>
        <begin position="137"/>
        <end position="191"/>
    </location>
</feature>
<dbReference type="InterPro" id="IPR003594">
    <property type="entry name" value="HATPase_dom"/>
</dbReference>
<feature type="domain" description="Histidine kinase" evidence="14">
    <location>
        <begin position="398"/>
        <end position="616"/>
    </location>
</feature>
<dbReference type="Pfam" id="PF00512">
    <property type="entry name" value="HisKA"/>
    <property type="match status" value="1"/>
</dbReference>
<dbReference type="SUPFAM" id="SSF55874">
    <property type="entry name" value="ATPase domain of HSP90 chaperone/DNA topoisomerase II/histidine kinase"/>
    <property type="match status" value="1"/>
</dbReference>
<dbReference type="SMART" id="SM00388">
    <property type="entry name" value="HisKA"/>
    <property type="match status" value="1"/>
</dbReference>
<dbReference type="PANTHER" id="PTHR43547">
    <property type="entry name" value="TWO-COMPONENT HISTIDINE KINASE"/>
    <property type="match status" value="1"/>
</dbReference>
<dbReference type="SMART" id="SM00387">
    <property type="entry name" value="HATPase_c"/>
    <property type="match status" value="1"/>
</dbReference>
<evidence type="ECO:0000256" key="2">
    <source>
        <dbReference type="ARBA" id="ARBA00004236"/>
    </source>
</evidence>
<dbReference type="Gene3D" id="3.30.450.40">
    <property type="match status" value="1"/>
</dbReference>
<evidence type="ECO:0000256" key="11">
    <source>
        <dbReference type="ARBA" id="ARBA00023136"/>
    </source>
</evidence>
<dbReference type="RefSeq" id="WP_214439376.1">
    <property type="nucleotide sequence ID" value="NZ_JAECZB010000024.1"/>
</dbReference>
<dbReference type="SMART" id="SM00448">
    <property type="entry name" value="REC"/>
    <property type="match status" value="1"/>
</dbReference>
<dbReference type="InterPro" id="IPR036890">
    <property type="entry name" value="HATPase_C_sf"/>
</dbReference>
<dbReference type="PROSITE" id="PS50113">
    <property type="entry name" value="PAC"/>
    <property type="match status" value="1"/>
</dbReference>
<keyword evidence="8" id="KW-0418">Kinase</keyword>
<dbReference type="Gene3D" id="3.40.50.2300">
    <property type="match status" value="1"/>
</dbReference>
<sequence length="764" mass="85819">MNVDELSQQIEKLRSRVTILLQSNLSEPNSQQSFTAEAFEELQIALEELKIACEELEATRTIVEKERQRYQELFDFAPDGYFLTDIYGNIQEANRAAAVMLNIPQRFLTRKPLVSFIAHSDHQAFFAYLTQLQQFDRGEEWEVLLKPRAQIPFDAALTVVTVRSEQGNVVALRWLMRDITQRKRLESEREQLIIRERAGRVAAFWAATRSNFLAEASYVMASSLDYYTTLGKVAQLTVPTLADWCIVDIVENHLLPFSNPIVAASEPQQEVLVREIRERYPIAVDADIGLAKVLRTGEPEVVSEISESLLIKIADNKEHLSLLRQLQIKSYMVVPLLVRERKLGTIVFASAQSGRKYTKIDLAMLEELARRAALAIENTRLYREAQEANRIKDEFLATISHELRTPLNSILGWIQIICRRKLDETTTFKALETIERNAKLQMKLVEDILDISRIIKGHIRLNIRKINLVSVINAVIETVLPTAEIKAIQVESYLNPSMVEVMGDAERLQQIVWNLLSNAIKFTPSGGRVEVRLEQVKSNAQITVSDTGKGISAKFLPYIFERFRQADSTTTRTESGLGLGLAIVRHLVEMHSGTVYAVSAGEGKGATFTVQLPIVEFQSKQLVDQSEVKVNNLPTLDGLQILFVDDNSDTCELITFILEQHGAQVTAVSSVNEALTALVELKPDILVSDIGMPDEDGYSLIRKVRSQEAGQDDKIPAVALTAFARNKECQLALEAGFQVYITKPIEPDELVITVANLAGRSGNF</sequence>
<dbReference type="Gene3D" id="1.10.287.130">
    <property type="match status" value="1"/>
</dbReference>
<organism evidence="17 18">
    <name type="scientific">Atlanticothrix silvestris CENA357</name>
    <dbReference type="NCBI Taxonomy" id="1725252"/>
    <lineage>
        <taxon>Bacteria</taxon>
        <taxon>Bacillati</taxon>
        <taxon>Cyanobacteriota</taxon>
        <taxon>Cyanophyceae</taxon>
        <taxon>Nostocales</taxon>
        <taxon>Nodulariaceae</taxon>
        <taxon>Atlanticothrix</taxon>
        <taxon>Atlanticothrix silvestris</taxon>
    </lineage>
</organism>
<dbReference type="InterPro" id="IPR013767">
    <property type="entry name" value="PAS_fold"/>
</dbReference>
<evidence type="ECO:0000256" key="8">
    <source>
        <dbReference type="ARBA" id="ARBA00022777"/>
    </source>
</evidence>
<dbReference type="InterPro" id="IPR001789">
    <property type="entry name" value="Sig_transdc_resp-reg_receiver"/>
</dbReference>
<evidence type="ECO:0000256" key="3">
    <source>
        <dbReference type="ARBA" id="ARBA00012438"/>
    </source>
</evidence>
<evidence type="ECO:0000256" key="7">
    <source>
        <dbReference type="ARBA" id="ARBA00022741"/>
    </source>
</evidence>
<evidence type="ECO:0000256" key="12">
    <source>
        <dbReference type="PROSITE-ProRule" id="PRU00169"/>
    </source>
</evidence>
<dbReference type="SUPFAM" id="SSF47384">
    <property type="entry name" value="Homodimeric domain of signal transducing histidine kinase"/>
    <property type="match status" value="1"/>
</dbReference>
<dbReference type="GO" id="GO:0006355">
    <property type="term" value="P:regulation of DNA-templated transcription"/>
    <property type="evidence" value="ECO:0007669"/>
    <property type="project" value="InterPro"/>
</dbReference>
<dbReference type="CDD" id="cd00082">
    <property type="entry name" value="HisKA"/>
    <property type="match status" value="1"/>
</dbReference>
<evidence type="ECO:0000259" key="16">
    <source>
        <dbReference type="PROSITE" id="PS50113"/>
    </source>
</evidence>
<dbReference type="PROSITE" id="PS50109">
    <property type="entry name" value="HIS_KIN"/>
    <property type="match status" value="1"/>
</dbReference>
<dbReference type="CDD" id="cd00130">
    <property type="entry name" value="PAS"/>
    <property type="match status" value="1"/>
</dbReference>
<dbReference type="InterPro" id="IPR005467">
    <property type="entry name" value="His_kinase_dom"/>
</dbReference>
<evidence type="ECO:0000256" key="13">
    <source>
        <dbReference type="SAM" id="Coils"/>
    </source>
</evidence>
<dbReference type="InterPro" id="IPR000700">
    <property type="entry name" value="PAS-assoc_C"/>
</dbReference>
<evidence type="ECO:0000256" key="4">
    <source>
        <dbReference type="ARBA" id="ARBA00022475"/>
    </source>
</evidence>
<dbReference type="Pfam" id="PF01590">
    <property type="entry name" value="GAF"/>
    <property type="match status" value="1"/>
</dbReference>
<dbReference type="PANTHER" id="PTHR43547:SF2">
    <property type="entry name" value="HYBRID SIGNAL TRANSDUCTION HISTIDINE KINASE C"/>
    <property type="match status" value="1"/>
</dbReference>
<feature type="domain" description="Response regulatory" evidence="15">
    <location>
        <begin position="640"/>
        <end position="758"/>
    </location>
</feature>
<dbReference type="Pfam" id="PF02518">
    <property type="entry name" value="HATPase_c"/>
    <property type="match status" value="1"/>
</dbReference>
<keyword evidence="18" id="KW-1185">Reference proteome</keyword>
<proteinExistence type="predicted"/>
<keyword evidence="5 12" id="KW-0597">Phosphoprotein</keyword>
<dbReference type="Gene3D" id="3.30.565.10">
    <property type="entry name" value="Histidine kinase-like ATPase, C-terminal domain"/>
    <property type="match status" value="1"/>
</dbReference>
<dbReference type="AlphaFoldDB" id="A0A8J7HD73"/>
<dbReference type="InterPro" id="IPR003018">
    <property type="entry name" value="GAF"/>
</dbReference>
<dbReference type="GO" id="GO:0005886">
    <property type="term" value="C:plasma membrane"/>
    <property type="evidence" value="ECO:0007669"/>
    <property type="project" value="UniProtKB-SubCell"/>
</dbReference>
<dbReference type="InterPro" id="IPR000014">
    <property type="entry name" value="PAS"/>
</dbReference>